<dbReference type="InterPro" id="IPR051537">
    <property type="entry name" value="DNA_Adenine_Mtase"/>
</dbReference>
<keyword evidence="5" id="KW-0680">Restriction system</keyword>
<dbReference type="Gene3D" id="3.40.50.150">
    <property type="entry name" value="Vaccinia Virus protein VP39"/>
    <property type="match status" value="1"/>
</dbReference>
<evidence type="ECO:0000313" key="9">
    <source>
        <dbReference type="EMBL" id="KAA9240377.1"/>
    </source>
</evidence>
<dbReference type="EC" id="2.1.1.72" evidence="1"/>
<proteinExistence type="predicted"/>
<comment type="catalytic activity">
    <reaction evidence="6">
        <text>a 2'-deoxyadenosine in DNA + S-adenosyl-L-methionine = an N(6)-methyl-2'-deoxyadenosine in DNA + S-adenosyl-L-homocysteine + H(+)</text>
        <dbReference type="Rhea" id="RHEA:15197"/>
        <dbReference type="Rhea" id="RHEA-COMP:12418"/>
        <dbReference type="Rhea" id="RHEA-COMP:12419"/>
        <dbReference type="ChEBI" id="CHEBI:15378"/>
        <dbReference type="ChEBI" id="CHEBI:57856"/>
        <dbReference type="ChEBI" id="CHEBI:59789"/>
        <dbReference type="ChEBI" id="CHEBI:90615"/>
        <dbReference type="ChEBI" id="CHEBI:90616"/>
        <dbReference type="EC" id="2.1.1.72"/>
    </reaction>
</comment>
<dbReference type="GO" id="GO:0032259">
    <property type="term" value="P:methylation"/>
    <property type="evidence" value="ECO:0007669"/>
    <property type="project" value="UniProtKB-KW"/>
</dbReference>
<dbReference type="PANTHER" id="PTHR42933">
    <property type="entry name" value="SLR6095 PROTEIN"/>
    <property type="match status" value="1"/>
</dbReference>
<dbReference type="Pfam" id="PF12161">
    <property type="entry name" value="HsdM_N"/>
    <property type="match status" value="1"/>
</dbReference>
<evidence type="ECO:0000313" key="10">
    <source>
        <dbReference type="Proteomes" id="UP000326476"/>
    </source>
</evidence>
<evidence type="ECO:0000259" key="7">
    <source>
        <dbReference type="Pfam" id="PF02384"/>
    </source>
</evidence>
<comment type="caution">
    <text evidence="9">The sequence shown here is derived from an EMBL/GenBank/DDBJ whole genome shotgun (WGS) entry which is preliminary data.</text>
</comment>
<dbReference type="InterPro" id="IPR022749">
    <property type="entry name" value="D12N6_MeTrfase_N"/>
</dbReference>
<organism evidence="9 10">
    <name type="scientific">Aerococcus tenax</name>
    <dbReference type="NCBI Taxonomy" id="3078812"/>
    <lineage>
        <taxon>Bacteria</taxon>
        <taxon>Bacillati</taxon>
        <taxon>Bacillota</taxon>
        <taxon>Bacilli</taxon>
        <taxon>Lactobacillales</taxon>
        <taxon>Aerococcaceae</taxon>
        <taxon>Aerococcus</taxon>
    </lineage>
</organism>
<keyword evidence="3" id="KW-0808">Transferase</keyword>
<name>A0A5N1BJP1_9LACT</name>
<dbReference type="GO" id="GO:0009307">
    <property type="term" value="P:DNA restriction-modification system"/>
    <property type="evidence" value="ECO:0007669"/>
    <property type="project" value="UniProtKB-KW"/>
</dbReference>
<dbReference type="RefSeq" id="WP_111882973.1">
    <property type="nucleotide sequence ID" value="NZ_VYVN01000009.1"/>
</dbReference>
<dbReference type="EMBL" id="VYVN01000009">
    <property type="protein sequence ID" value="KAA9240377.1"/>
    <property type="molecule type" value="Genomic_DNA"/>
</dbReference>
<protein>
    <recommendedName>
        <fullName evidence="1">site-specific DNA-methyltransferase (adenine-specific)</fullName>
        <ecNumber evidence="1">2.1.1.72</ecNumber>
    </recommendedName>
</protein>
<evidence type="ECO:0000256" key="1">
    <source>
        <dbReference type="ARBA" id="ARBA00011900"/>
    </source>
</evidence>
<dbReference type="InterPro" id="IPR003356">
    <property type="entry name" value="DNA_methylase_A-5"/>
</dbReference>
<feature type="domain" description="N6 adenine-specific DNA methyltransferase N-terminal" evidence="8">
    <location>
        <begin position="22"/>
        <end position="150"/>
    </location>
</feature>
<dbReference type="GO" id="GO:0008170">
    <property type="term" value="F:N-methyltransferase activity"/>
    <property type="evidence" value="ECO:0007669"/>
    <property type="project" value="InterPro"/>
</dbReference>
<evidence type="ECO:0000259" key="8">
    <source>
        <dbReference type="Pfam" id="PF12161"/>
    </source>
</evidence>
<dbReference type="GO" id="GO:0009007">
    <property type="term" value="F:site-specific DNA-methyltransferase (adenine-specific) activity"/>
    <property type="evidence" value="ECO:0007669"/>
    <property type="project" value="UniProtKB-EC"/>
</dbReference>
<dbReference type="AlphaFoldDB" id="A0A5N1BJP1"/>
<evidence type="ECO:0000256" key="5">
    <source>
        <dbReference type="ARBA" id="ARBA00022747"/>
    </source>
</evidence>
<keyword evidence="4" id="KW-0949">S-adenosyl-L-methionine</keyword>
<evidence type="ECO:0000256" key="6">
    <source>
        <dbReference type="ARBA" id="ARBA00047942"/>
    </source>
</evidence>
<evidence type="ECO:0000256" key="2">
    <source>
        <dbReference type="ARBA" id="ARBA00022603"/>
    </source>
</evidence>
<dbReference type="SUPFAM" id="SSF53335">
    <property type="entry name" value="S-adenosyl-L-methionine-dependent methyltransferases"/>
    <property type="match status" value="1"/>
</dbReference>
<dbReference type="PRINTS" id="PR00507">
    <property type="entry name" value="N12N6MTFRASE"/>
</dbReference>
<dbReference type="PANTHER" id="PTHR42933:SF3">
    <property type="entry name" value="TYPE I RESTRICTION ENZYME MJAVIII METHYLASE SUBUNIT"/>
    <property type="match status" value="1"/>
</dbReference>
<keyword evidence="2 9" id="KW-0489">Methyltransferase</keyword>
<reference evidence="10" key="1">
    <citation type="submission" date="2019-09" db="EMBL/GenBank/DDBJ databases">
        <title>Draft genome sequence assemblies of isolates from the urinary tract.</title>
        <authorList>
            <person name="Mores C.R."/>
            <person name="Putonti C."/>
            <person name="Wolfe A.J."/>
        </authorList>
    </citation>
    <scope>NUCLEOTIDE SEQUENCE [LARGE SCALE GENOMIC DNA]</scope>
    <source>
        <strain evidence="10">UMB8614</strain>
    </source>
</reference>
<keyword evidence="10" id="KW-1185">Reference proteome</keyword>
<dbReference type="GO" id="GO:0003677">
    <property type="term" value="F:DNA binding"/>
    <property type="evidence" value="ECO:0007669"/>
    <property type="project" value="InterPro"/>
</dbReference>
<gene>
    <name evidence="9" type="ORF">F6I34_04815</name>
</gene>
<sequence>MNENLLSTAVWEDMPVDITHEANFIWGIANKLRGAYMPDKYGDVIIPMTVIRRFECVLAKTKDQVVKTHEENQNFPVKAMYRISGKQFYNTSRYDLKELCNDPDHLAANFKAYIDGFSPNVREILNELNIDTHIDKMNKENCLFSVVKAFSELDLSEETFDSIKMGYIFENLIGRFYQNVDAGQFYTGRDIIKMMVSILTAEGCDDVFDEGKVITILDQACGTGGMLSTAYSHLQHLNPSADIRLFGQELMGQSYAVGLAEMLIKNQDASNFKHVDTFKEDCFKDTKMRFVLENPPFGTPWKGANAKTGQEDAVMAEYEKGAASRWPAGLPAGGDSQLLFMQSAVDKMDDQLGRAAIITNGSPLFNGGVSSGESQIRRWMLENDYIEAIIAMPTNLFYNTGIATYVWILSKNKRVERRGKIQLIDAREIYHTLRKALGEKRKEFNGDDRQKITELYVNFESNDLCQIYPNEEFIYKEYTVMQPLQRSYKIDDERIENLEISGALNSFYDPAKHQEIMEKEELGEKLTKSEQKNLKKYQENQETYEQILDILNHHKSDKKYLSKDQFEPLIEDLLSPLDLPKKDLNKVIDGLSQMDKEAEIERDKKGQIIYDKDTKDTEIVNVQEDINSYMAREVLPHIPDAKAFFEEDLTLKTPRIKTGAEIPFTRYFYKYEAPRPSEDLAKEFLELEDQVNQKVQELFEEVHDD</sequence>
<evidence type="ECO:0000256" key="3">
    <source>
        <dbReference type="ARBA" id="ARBA00022679"/>
    </source>
</evidence>
<accession>A0A5N1BJP1</accession>
<dbReference type="Proteomes" id="UP000326476">
    <property type="component" value="Unassembled WGS sequence"/>
</dbReference>
<dbReference type="Pfam" id="PF02384">
    <property type="entry name" value="N6_Mtase"/>
    <property type="match status" value="1"/>
</dbReference>
<feature type="domain" description="DNA methylase adenine-specific" evidence="7">
    <location>
        <begin position="165"/>
        <end position="479"/>
    </location>
</feature>
<dbReference type="InterPro" id="IPR029063">
    <property type="entry name" value="SAM-dependent_MTases_sf"/>
</dbReference>
<evidence type="ECO:0000256" key="4">
    <source>
        <dbReference type="ARBA" id="ARBA00022691"/>
    </source>
</evidence>